<comment type="caution">
    <text evidence="1">The sequence shown here is derived from an EMBL/GenBank/DDBJ whole genome shotgun (WGS) entry which is preliminary data.</text>
</comment>
<dbReference type="PATRIC" id="fig|536227.13.peg.2287"/>
<evidence type="ECO:0000313" key="1">
    <source>
        <dbReference type="EMBL" id="EET85522.1"/>
    </source>
</evidence>
<dbReference type="STRING" id="536227.Ccar_10925"/>
<proteinExistence type="predicted"/>
<dbReference type="Proteomes" id="UP000004198">
    <property type="component" value="Unassembled WGS sequence"/>
</dbReference>
<organism evidence="1 2">
    <name type="scientific">Clostridium carboxidivorans P7</name>
    <dbReference type="NCBI Taxonomy" id="536227"/>
    <lineage>
        <taxon>Bacteria</taxon>
        <taxon>Bacillati</taxon>
        <taxon>Bacillota</taxon>
        <taxon>Clostridia</taxon>
        <taxon>Eubacteriales</taxon>
        <taxon>Clostridiaceae</taxon>
        <taxon>Clostridium</taxon>
    </lineage>
</organism>
<gene>
    <name evidence="1" type="ORF">CcarbDRAFT_4005</name>
</gene>
<dbReference type="OrthoDB" id="57240at2"/>
<sequence>MLEFNYYNTEKVWFNFVKKNYSDLFSNIGDITRFNRTKRNLYKVILEIQKYLSNLPIYMDCFFAGKGVNIKIISKQIKKFNELFSSIKPKQVCSPPLCFIILCGNIYYFIVEENIKV</sequence>
<protein>
    <submittedName>
        <fullName evidence="1">Uncharacterized protein</fullName>
    </submittedName>
</protein>
<name>C6PYY8_9CLOT</name>
<accession>C6PYY8</accession>
<keyword evidence="2" id="KW-1185">Reference proteome</keyword>
<dbReference type="AlphaFoldDB" id="C6PYY8"/>
<dbReference type="RefSeq" id="WP_007062890.1">
    <property type="nucleotide sequence ID" value="NZ_ACVI01000086.1"/>
</dbReference>
<evidence type="ECO:0000313" key="2">
    <source>
        <dbReference type="Proteomes" id="UP000004198"/>
    </source>
</evidence>
<reference evidence="1 2" key="1">
    <citation type="submission" date="2009-06" db="EMBL/GenBank/DDBJ databases">
        <title>The draft genome of Clostridium carboxidivorans P7.</title>
        <authorList>
            <consortium name="US DOE Joint Genome Institute (JGI-PGF)"/>
            <person name="Lucas S."/>
            <person name="Copeland A."/>
            <person name="Lapidus A."/>
            <person name="Glavina del Rio T."/>
            <person name="Tice H."/>
            <person name="Bruce D."/>
            <person name="Goodwin L."/>
            <person name="Pitluck S."/>
            <person name="Larimer F."/>
            <person name="Land M.L."/>
            <person name="Hauser L."/>
            <person name="Hemme C.L."/>
        </authorList>
    </citation>
    <scope>NUCLEOTIDE SEQUENCE [LARGE SCALE GENOMIC DNA]</scope>
    <source>
        <strain evidence="1 2">P7</strain>
    </source>
</reference>
<dbReference type="EMBL" id="ACVI01000086">
    <property type="protein sequence ID" value="EET85522.1"/>
    <property type="molecule type" value="Genomic_DNA"/>
</dbReference>
<dbReference type="KEGG" id="cck:Ccar_10925"/>